<gene>
    <name evidence="1" type="ORF">CDAR_242541</name>
</gene>
<dbReference type="Proteomes" id="UP001054837">
    <property type="component" value="Unassembled WGS sequence"/>
</dbReference>
<name>A0AAV4UMI6_9ARAC</name>
<evidence type="ECO:0000313" key="2">
    <source>
        <dbReference type="Proteomes" id="UP001054837"/>
    </source>
</evidence>
<protein>
    <submittedName>
        <fullName evidence="1">Uncharacterized protein</fullName>
    </submittedName>
</protein>
<organism evidence="1 2">
    <name type="scientific">Caerostris darwini</name>
    <dbReference type="NCBI Taxonomy" id="1538125"/>
    <lineage>
        <taxon>Eukaryota</taxon>
        <taxon>Metazoa</taxon>
        <taxon>Ecdysozoa</taxon>
        <taxon>Arthropoda</taxon>
        <taxon>Chelicerata</taxon>
        <taxon>Arachnida</taxon>
        <taxon>Araneae</taxon>
        <taxon>Araneomorphae</taxon>
        <taxon>Entelegynae</taxon>
        <taxon>Araneoidea</taxon>
        <taxon>Araneidae</taxon>
        <taxon>Caerostris</taxon>
    </lineage>
</organism>
<dbReference type="EMBL" id="BPLQ01011619">
    <property type="protein sequence ID" value="GIY59152.1"/>
    <property type="molecule type" value="Genomic_DNA"/>
</dbReference>
<accession>A0AAV4UMI6</accession>
<proteinExistence type="predicted"/>
<sequence length="95" mass="11083">MHTYLAPNALILRYKRPEGPEFLRPLLPCCTLDEDTARTVLKRTLIIRQTKGIINIDIQCHGEDAALNLCAKTKMYSRNEFFRRFKVPFARAKIF</sequence>
<dbReference type="AlphaFoldDB" id="A0AAV4UMI6"/>
<evidence type="ECO:0000313" key="1">
    <source>
        <dbReference type="EMBL" id="GIY59152.1"/>
    </source>
</evidence>
<keyword evidence="2" id="KW-1185">Reference proteome</keyword>
<reference evidence="1 2" key="1">
    <citation type="submission" date="2021-06" db="EMBL/GenBank/DDBJ databases">
        <title>Caerostris darwini draft genome.</title>
        <authorList>
            <person name="Kono N."/>
            <person name="Arakawa K."/>
        </authorList>
    </citation>
    <scope>NUCLEOTIDE SEQUENCE [LARGE SCALE GENOMIC DNA]</scope>
</reference>
<comment type="caution">
    <text evidence="1">The sequence shown here is derived from an EMBL/GenBank/DDBJ whole genome shotgun (WGS) entry which is preliminary data.</text>
</comment>